<dbReference type="PROSITE" id="PS50240">
    <property type="entry name" value="TRYPSIN_DOM"/>
    <property type="match status" value="1"/>
</dbReference>
<organism evidence="5 6">
    <name type="scientific">Streptomyces boncukensis</name>
    <dbReference type="NCBI Taxonomy" id="2711219"/>
    <lineage>
        <taxon>Bacteria</taxon>
        <taxon>Bacillati</taxon>
        <taxon>Actinomycetota</taxon>
        <taxon>Actinomycetes</taxon>
        <taxon>Kitasatosporales</taxon>
        <taxon>Streptomycetaceae</taxon>
        <taxon>Streptomyces</taxon>
    </lineage>
</organism>
<gene>
    <name evidence="5" type="ORF">G5C65_37540</name>
</gene>
<dbReference type="SMART" id="SM00020">
    <property type="entry name" value="Tryp_SPc"/>
    <property type="match status" value="1"/>
</dbReference>
<dbReference type="EMBL" id="JAAKZZ010000995">
    <property type="protein sequence ID" value="NGO73925.1"/>
    <property type="molecule type" value="Genomic_DNA"/>
</dbReference>
<evidence type="ECO:0000256" key="1">
    <source>
        <dbReference type="ARBA" id="ARBA00007664"/>
    </source>
</evidence>
<evidence type="ECO:0000313" key="6">
    <source>
        <dbReference type="Proteomes" id="UP000477722"/>
    </source>
</evidence>
<comment type="caution">
    <text evidence="5">The sequence shown here is derived from an EMBL/GenBank/DDBJ whole genome shotgun (WGS) entry which is preliminary data.</text>
</comment>
<sequence>MRRKTIRGAAAAALSLGVILGAAATAPAASAASPTPPPGPTIIGGDESTESYPFIVSLQWQANGNHMCGGTLVAPDWVVTAAHCVSDPDENGAPYKLKDPSWVRARVGSNDRATGGALTDVKQFKVHPKWTFETWDRNDGYDIALVQLSRKVSQQPAPLATGLPSVGSTVKMMGWGYTDAADSDPAKLPRKLREIDLTVLDPTLKRCADGAFGVREGDFCADDNSTGGTCGGDSGTPAVQKAGGRWQLTGLNSRGTGPCGVGADINTSVGAHHDWITSQIS</sequence>
<feature type="chain" id="PRO_5026093232" evidence="3">
    <location>
        <begin position="32"/>
        <end position="281"/>
    </location>
</feature>
<dbReference type="AlphaFoldDB" id="A0A6G4X8T4"/>
<evidence type="ECO:0000313" key="5">
    <source>
        <dbReference type="EMBL" id="NGO73925.1"/>
    </source>
</evidence>
<dbReference type="GO" id="GO:0006508">
    <property type="term" value="P:proteolysis"/>
    <property type="evidence" value="ECO:0007669"/>
    <property type="project" value="UniProtKB-KW"/>
</dbReference>
<reference evidence="5 6" key="1">
    <citation type="submission" date="2020-02" db="EMBL/GenBank/DDBJ databases">
        <title>Whole-genome analyses of novel actinobacteria.</title>
        <authorList>
            <person name="Sahin N."/>
            <person name="Tatar D."/>
        </authorList>
    </citation>
    <scope>NUCLEOTIDE SEQUENCE [LARGE SCALE GENOMIC DNA]</scope>
    <source>
        <strain evidence="5 6">SB3404</strain>
    </source>
</reference>
<evidence type="ECO:0000256" key="2">
    <source>
        <dbReference type="ARBA" id="ARBA00023157"/>
    </source>
</evidence>
<accession>A0A6G4X8T4</accession>
<keyword evidence="3" id="KW-0732">Signal</keyword>
<dbReference type="PROSITE" id="PS00134">
    <property type="entry name" value="TRYPSIN_HIS"/>
    <property type="match status" value="1"/>
</dbReference>
<dbReference type="InterPro" id="IPR050430">
    <property type="entry name" value="Peptidase_S1"/>
</dbReference>
<dbReference type="InterPro" id="IPR043504">
    <property type="entry name" value="Peptidase_S1_PA_chymotrypsin"/>
</dbReference>
<dbReference type="GO" id="GO:0004252">
    <property type="term" value="F:serine-type endopeptidase activity"/>
    <property type="evidence" value="ECO:0007669"/>
    <property type="project" value="InterPro"/>
</dbReference>
<dbReference type="InterPro" id="IPR001254">
    <property type="entry name" value="Trypsin_dom"/>
</dbReference>
<dbReference type="PRINTS" id="PR00722">
    <property type="entry name" value="CHYMOTRYPSIN"/>
</dbReference>
<proteinExistence type="inferred from homology"/>
<keyword evidence="6" id="KW-1185">Reference proteome</keyword>
<feature type="signal peptide" evidence="3">
    <location>
        <begin position="1"/>
        <end position="31"/>
    </location>
</feature>
<keyword evidence="5" id="KW-0378">Hydrolase</keyword>
<dbReference type="FunFam" id="2.40.10.10:FF:000068">
    <property type="entry name" value="transmembrane protease serine 2"/>
    <property type="match status" value="1"/>
</dbReference>
<comment type="similarity">
    <text evidence="1">Belongs to the peptidase S1 family.</text>
</comment>
<dbReference type="Pfam" id="PF00089">
    <property type="entry name" value="Trypsin"/>
    <property type="match status" value="1"/>
</dbReference>
<evidence type="ECO:0000256" key="3">
    <source>
        <dbReference type="SAM" id="SignalP"/>
    </source>
</evidence>
<name>A0A6G4X8T4_9ACTN</name>
<dbReference type="RefSeq" id="WP_165303518.1">
    <property type="nucleotide sequence ID" value="NZ_JAAKZZ010000995.1"/>
</dbReference>
<dbReference type="InterPro" id="IPR001314">
    <property type="entry name" value="Peptidase_S1A"/>
</dbReference>
<evidence type="ECO:0000259" key="4">
    <source>
        <dbReference type="PROSITE" id="PS50240"/>
    </source>
</evidence>
<keyword evidence="5" id="KW-0645">Protease</keyword>
<dbReference type="InterPro" id="IPR009003">
    <property type="entry name" value="Peptidase_S1_PA"/>
</dbReference>
<dbReference type="Proteomes" id="UP000477722">
    <property type="component" value="Unassembled WGS sequence"/>
</dbReference>
<dbReference type="CDD" id="cd00190">
    <property type="entry name" value="Tryp_SPc"/>
    <property type="match status" value="1"/>
</dbReference>
<dbReference type="SUPFAM" id="SSF50494">
    <property type="entry name" value="Trypsin-like serine proteases"/>
    <property type="match status" value="1"/>
</dbReference>
<protein>
    <submittedName>
        <fullName evidence="5">Serine protease</fullName>
    </submittedName>
</protein>
<dbReference type="PANTHER" id="PTHR24276:SF91">
    <property type="entry name" value="AT26814P-RELATED"/>
    <property type="match status" value="1"/>
</dbReference>
<feature type="domain" description="Peptidase S1" evidence="4">
    <location>
        <begin position="42"/>
        <end position="281"/>
    </location>
</feature>
<dbReference type="PANTHER" id="PTHR24276">
    <property type="entry name" value="POLYSERASE-RELATED"/>
    <property type="match status" value="1"/>
</dbReference>
<dbReference type="Gene3D" id="2.40.10.10">
    <property type="entry name" value="Trypsin-like serine proteases"/>
    <property type="match status" value="1"/>
</dbReference>
<dbReference type="InterPro" id="IPR018114">
    <property type="entry name" value="TRYPSIN_HIS"/>
</dbReference>
<keyword evidence="2" id="KW-1015">Disulfide bond</keyword>